<name>A0ABN8I032_9NEOP</name>
<evidence type="ECO:0000313" key="2">
    <source>
        <dbReference type="EMBL" id="CAH2043009.1"/>
    </source>
</evidence>
<dbReference type="EMBL" id="OW152827">
    <property type="protein sequence ID" value="CAH2043009.1"/>
    <property type="molecule type" value="Genomic_DNA"/>
</dbReference>
<evidence type="ECO:0000313" key="3">
    <source>
        <dbReference type="Proteomes" id="UP000837857"/>
    </source>
</evidence>
<sequence>MSWSATFAGLRPRPRGQGGSIAPPPRPARLTPHAPSAAARQQLAEHHPGGGRAAGPPPPHPSVTTHTLFKLATLELMELHSHLLGRFAWRRYTHDRFAPRDTFQSTLLRKLIT</sequence>
<reference evidence="2" key="1">
    <citation type="submission" date="2022-03" db="EMBL/GenBank/DDBJ databases">
        <authorList>
            <person name="Martin H S."/>
        </authorList>
    </citation>
    <scope>NUCLEOTIDE SEQUENCE</scope>
</reference>
<feature type="region of interest" description="Disordered" evidence="1">
    <location>
        <begin position="1"/>
        <end position="64"/>
    </location>
</feature>
<organism evidence="2 3">
    <name type="scientific">Iphiclides podalirius</name>
    <name type="common">scarce swallowtail</name>
    <dbReference type="NCBI Taxonomy" id="110791"/>
    <lineage>
        <taxon>Eukaryota</taxon>
        <taxon>Metazoa</taxon>
        <taxon>Ecdysozoa</taxon>
        <taxon>Arthropoda</taxon>
        <taxon>Hexapoda</taxon>
        <taxon>Insecta</taxon>
        <taxon>Pterygota</taxon>
        <taxon>Neoptera</taxon>
        <taxon>Endopterygota</taxon>
        <taxon>Lepidoptera</taxon>
        <taxon>Glossata</taxon>
        <taxon>Ditrysia</taxon>
        <taxon>Papilionoidea</taxon>
        <taxon>Papilionidae</taxon>
        <taxon>Papilioninae</taxon>
        <taxon>Iphiclides</taxon>
    </lineage>
</organism>
<protein>
    <submittedName>
        <fullName evidence="2">Uncharacterized protein</fullName>
    </submittedName>
</protein>
<gene>
    <name evidence="2" type="ORF">IPOD504_LOCUS4105</name>
</gene>
<keyword evidence="3" id="KW-1185">Reference proteome</keyword>
<proteinExistence type="predicted"/>
<feature type="non-terminal residue" evidence="2">
    <location>
        <position position="113"/>
    </location>
</feature>
<evidence type="ECO:0000256" key="1">
    <source>
        <dbReference type="SAM" id="MobiDB-lite"/>
    </source>
</evidence>
<dbReference type="Proteomes" id="UP000837857">
    <property type="component" value="Chromosome 15"/>
</dbReference>
<accession>A0ABN8I032</accession>